<feature type="non-terminal residue" evidence="2">
    <location>
        <position position="1"/>
    </location>
</feature>
<feature type="transmembrane region" description="Helical" evidence="1">
    <location>
        <begin position="147"/>
        <end position="167"/>
    </location>
</feature>
<dbReference type="InterPro" id="IPR029044">
    <property type="entry name" value="Nucleotide-diphossugar_trans"/>
</dbReference>
<dbReference type="EMBL" id="KE392300">
    <property type="protein sequence ID" value="ESA05535.1"/>
    <property type="molecule type" value="Genomic_DNA"/>
</dbReference>
<protein>
    <submittedName>
        <fullName evidence="2">Uncharacterized protein</fullName>
    </submittedName>
</protein>
<organism evidence="2">
    <name type="scientific">Rhizophagus irregularis (strain DAOM 181602 / DAOM 197198 / MUCL 43194)</name>
    <name type="common">Arbuscular mycorrhizal fungus</name>
    <name type="synonym">Glomus intraradices</name>
    <dbReference type="NCBI Taxonomy" id="747089"/>
    <lineage>
        <taxon>Eukaryota</taxon>
        <taxon>Fungi</taxon>
        <taxon>Fungi incertae sedis</taxon>
        <taxon>Mucoromycota</taxon>
        <taxon>Glomeromycotina</taxon>
        <taxon>Glomeromycetes</taxon>
        <taxon>Glomerales</taxon>
        <taxon>Glomeraceae</taxon>
        <taxon>Rhizophagus</taxon>
    </lineage>
</organism>
<dbReference type="Gene3D" id="3.90.550.10">
    <property type="entry name" value="Spore Coat Polysaccharide Biosynthesis Protein SpsA, Chain A"/>
    <property type="match status" value="1"/>
</dbReference>
<sequence>LSIILILAVLVANAAFSLLFSSEWFLENLPIESAEKFQKQAMGEYGVLLGGRSETLVSIDAFLAKPFLGHGSWAKDKDGYRQLLATRKYELGYSDNDDLHGDLDLIPVHSYLMGALVWAGIGGGLFWIFLIRSILHEILMNSRYLGFYFYNGAIGLIWNILFSPFGANARWDAAAKFLERAICSVLSQEGVDLEYIVVDPGFSYATGDILGFVNSDDELLPDALKKIASAFKGKPGADAVSG</sequence>
<dbReference type="HOGENOM" id="CLU_1154088_0_0_1"/>
<proteinExistence type="predicted"/>
<evidence type="ECO:0000256" key="1">
    <source>
        <dbReference type="SAM" id="Phobius"/>
    </source>
</evidence>
<name>U9TBP6_RHIID</name>
<reference evidence="2" key="1">
    <citation type="submission" date="2013-07" db="EMBL/GenBank/DDBJ databases">
        <title>The genome of an arbuscular mycorrhizal fungus provides insights into the evolution of the oldest plant symbiosis.</title>
        <authorList>
            <consortium name="DOE Joint Genome Institute"/>
            <person name="Tisserant E."/>
            <person name="Malbreil M."/>
            <person name="Kuo A."/>
            <person name="Kohler A."/>
            <person name="Symeonidi A."/>
            <person name="Balestrini R."/>
            <person name="Charron P."/>
            <person name="Duensing N."/>
            <person name="Frei-dit-Frey N."/>
            <person name="Gianinazzi-Pearson V."/>
            <person name="Gilbert B."/>
            <person name="Handa Y."/>
            <person name="Hijri M."/>
            <person name="Kaul R."/>
            <person name="Kawaguchi M."/>
            <person name="Krajinski F."/>
            <person name="Lammers P."/>
            <person name="Lapierre D."/>
            <person name="Masclaux F.G."/>
            <person name="Murat C."/>
            <person name="Morin E."/>
            <person name="Ndikumana S."/>
            <person name="Pagni M."/>
            <person name="Petitpierre D."/>
            <person name="Requena N."/>
            <person name="Rosikiewicz P."/>
            <person name="Riley R."/>
            <person name="Saito K."/>
            <person name="San Clemente H."/>
            <person name="Shapiro H."/>
            <person name="van Tuinen D."/>
            <person name="Becard G."/>
            <person name="Bonfante P."/>
            <person name="Paszkowski U."/>
            <person name="Shachar-Hill Y."/>
            <person name="Young J.P."/>
            <person name="Sanders I.R."/>
            <person name="Henrissat B."/>
            <person name="Rensing S.A."/>
            <person name="Grigoriev I.V."/>
            <person name="Corradi N."/>
            <person name="Roux C."/>
            <person name="Martin F."/>
        </authorList>
    </citation>
    <scope>NUCLEOTIDE SEQUENCE</scope>
    <source>
        <strain evidence="2">DAOM 197198</strain>
    </source>
</reference>
<accession>U9TBP6</accession>
<keyword evidence="1" id="KW-1133">Transmembrane helix</keyword>
<feature type="transmembrane region" description="Helical" evidence="1">
    <location>
        <begin position="111"/>
        <end position="135"/>
    </location>
</feature>
<evidence type="ECO:0000313" key="2">
    <source>
        <dbReference type="EMBL" id="ESA05535.1"/>
    </source>
</evidence>
<dbReference type="SUPFAM" id="SSF53448">
    <property type="entry name" value="Nucleotide-diphospho-sugar transferases"/>
    <property type="match status" value="1"/>
</dbReference>
<dbReference type="AlphaFoldDB" id="U9TBP6"/>
<gene>
    <name evidence="2" type="ORF">GLOINDRAFT_35409</name>
</gene>
<keyword evidence="1" id="KW-0812">Transmembrane</keyword>
<feature type="non-terminal residue" evidence="2">
    <location>
        <position position="242"/>
    </location>
</feature>
<keyword evidence="1" id="KW-0472">Membrane</keyword>